<feature type="compositionally biased region" description="Acidic residues" evidence="4">
    <location>
        <begin position="443"/>
        <end position="465"/>
    </location>
</feature>
<name>A0A2A9PKE8_OPHUN</name>
<protein>
    <submittedName>
        <fullName evidence="5">Uncharacterized protein</fullName>
    </submittedName>
</protein>
<proteinExistence type="inferred from homology"/>
<comment type="caution">
    <text evidence="5">The sequence shown here is derived from an EMBL/GenBank/DDBJ whole genome shotgun (WGS) entry which is preliminary data.</text>
</comment>
<evidence type="ECO:0000313" key="6">
    <source>
        <dbReference type="Proteomes" id="UP000037136"/>
    </source>
</evidence>
<dbReference type="EMBL" id="LAZP02000052">
    <property type="protein sequence ID" value="PFH61838.1"/>
    <property type="molecule type" value="Genomic_DNA"/>
</dbReference>
<dbReference type="PANTHER" id="PTHR23188">
    <property type="entry name" value="RNA POLYMERASE II-ASSOCIATED FACTOR 1 HOMOLOG"/>
    <property type="match status" value="1"/>
</dbReference>
<feature type="compositionally biased region" description="Polar residues" evidence="4">
    <location>
        <begin position="134"/>
        <end position="148"/>
    </location>
</feature>
<organism evidence="5 6">
    <name type="scientific">Ophiocordyceps unilateralis</name>
    <name type="common">Zombie-ant fungus</name>
    <name type="synonym">Torrubia unilateralis</name>
    <dbReference type="NCBI Taxonomy" id="268505"/>
    <lineage>
        <taxon>Eukaryota</taxon>
        <taxon>Fungi</taxon>
        <taxon>Dikarya</taxon>
        <taxon>Ascomycota</taxon>
        <taxon>Pezizomycotina</taxon>
        <taxon>Sordariomycetes</taxon>
        <taxon>Hypocreomycetidae</taxon>
        <taxon>Hypocreales</taxon>
        <taxon>Ophiocordycipitaceae</taxon>
        <taxon>Ophiocordyceps</taxon>
    </lineage>
</organism>
<evidence type="ECO:0000256" key="3">
    <source>
        <dbReference type="ARBA" id="ARBA00023242"/>
    </source>
</evidence>
<evidence type="ECO:0000256" key="4">
    <source>
        <dbReference type="SAM" id="MobiDB-lite"/>
    </source>
</evidence>
<feature type="compositionally biased region" description="Acidic residues" evidence="4">
    <location>
        <begin position="485"/>
        <end position="502"/>
    </location>
</feature>
<reference evidence="5 6" key="2">
    <citation type="journal article" date="2017" name="Sci. Rep.">
        <title>Ant-infecting Ophiocordyceps genomes reveal a high diversity of potential behavioral manipulation genes and a possible major role for enterotoxins.</title>
        <authorList>
            <person name="de Bekker C."/>
            <person name="Ohm R.A."/>
            <person name="Evans H.C."/>
            <person name="Brachmann A."/>
            <person name="Hughes D.P."/>
        </authorList>
    </citation>
    <scope>NUCLEOTIDE SEQUENCE [LARGE SCALE GENOMIC DNA]</scope>
    <source>
        <strain evidence="5 6">SC16a</strain>
    </source>
</reference>
<dbReference type="GO" id="GO:0006368">
    <property type="term" value="P:transcription elongation by RNA polymerase II"/>
    <property type="evidence" value="ECO:0007669"/>
    <property type="project" value="InterPro"/>
</dbReference>
<evidence type="ECO:0000313" key="5">
    <source>
        <dbReference type="EMBL" id="PFH61838.1"/>
    </source>
</evidence>
<keyword evidence="3" id="KW-0539">Nucleus</keyword>
<dbReference type="Pfam" id="PF03985">
    <property type="entry name" value="Paf1"/>
    <property type="match status" value="1"/>
</dbReference>
<reference evidence="5 6" key="1">
    <citation type="journal article" date="2015" name="BMC Genomics">
        <title>Gene expression during zombie ant biting behavior reflects the complexity underlying fungal parasitic behavioral manipulation.</title>
        <authorList>
            <person name="de Bekker C."/>
            <person name="Ohm R.A."/>
            <person name="Loreto R.G."/>
            <person name="Sebastian A."/>
            <person name="Albert I."/>
            <person name="Merrow M."/>
            <person name="Brachmann A."/>
            <person name="Hughes D.P."/>
        </authorList>
    </citation>
    <scope>NUCLEOTIDE SEQUENCE [LARGE SCALE GENOMIC DNA]</scope>
    <source>
        <strain evidence="5 6">SC16a</strain>
    </source>
</reference>
<dbReference type="InterPro" id="IPR007133">
    <property type="entry name" value="RNA_pol_II-assoc_Paf1"/>
</dbReference>
<comment type="subcellular location">
    <subcellularLocation>
        <location evidence="1">Nucleus</location>
    </subcellularLocation>
</comment>
<dbReference type="STRING" id="268505.A0A2A9PKE8"/>
<dbReference type="GO" id="GO:0000993">
    <property type="term" value="F:RNA polymerase II complex binding"/>
    <property type="evidence" value="ECO:0007669"/>
    <property type="project" value="TreeGrafter"/>
</dbReference>
<accession>A0A2A9PKE8</accession>
<dbReference type="Proteomes" id="UP000037136">
    <property type="component" value="Unassembled WGS sequence"/>
</dbReference>
<comment type="similarity">
    <text evidence="2">Belongs to the PAF1 family.</text>
</comment>
<keyword evidence="6" id="KW-1185">Reference proteome</keyword>
<dbReference type="PANTHER" id="PTHR23188:SF12">
    <property type="entry name" value="RNA POLYMERASE II-ASSOCIATED FACTOR 1 HOMOLOG"/>
    <property type="match status" value="1"/>
</dbReference>
<dbReference type="OrthoDB" id="10260285at2759"/>
<gene>
    <name evidence="5" type="ORF">XA68_16069</name>
</gene>
<evidence type="ECO:0000256" key="1">
    <source>
        <dbReference type="ARBA" id="ARBA00004123"/>
    </source>
</evidence>
<feature type="compositionally biased region" description="Basic and acidic residues" evidence="4">
    <location>
        <begin position="466"/>
        <end position="484"/>
    </location>
</feature>
<dbReference type="GO" id="GO:0003682">
    <property type="term" value="F:chromatin binding"/>
    <property type="evidence" value="ECO:0007669"/>
    <property type="project" value="TreeGrafter"/>
</dbReference>
<evidence type="ECO:0000256" key="2">
    <source>
        <dbReference type="ARBA" id="ARBA00007560"/>
    </source>
</evidence>
<dbReference type="GO" id="GO:0016593">
    <property type="term" value="C:Cdc73/Paf1 complex"/>
    <property type="evidence" value="ECO:0007669"/>
    <property type="project" value="InterPro"/>
</dbReference>
<feature type="region of interest" description="Disordered" evidence="4">
    <location>
        <begin position="134"/>
        <end position="169"/>
    </location>
</feature>
<feature type="region of interest" description="Disordered" evidence="4">
    <location>
        <begin position="426"/>
        <end position="502"/>
    </location>
</feature>
<dbReference type="AlphaFoldDB" id="A0A2A9PKE8"/>
<sequence>MSSTAPRSGERMVHQDYIARVRYSNALPPPPTLPKLLDIPNTGLASGQYTTPGFASRLAREQPLNIEADAELGMPLNLIGMPGVFDGDERSIQAPPQAPSVHPHDRPLLRPLAALGKPKVAEANVSFLRRTEYISSSTTKRPEPSTNPMRGPLRARKPVRPAAPDADSPQAIKRKIDGSFEQAELELKDPKRVRHPSKKQAQVVDVLPLLPDLDGFPDSGAYVTIKFLTNPVSSSSEYDRRLLSSFLRPIERTATEEAMYEAALEAHERDPVNNAKPPNLMNYDFYLPHSAEVATNFRRKFDVDDADNECDSLYTHPSSSDPRYFQFDRIRAYETAHETELDQSTKYDDEIILARNDEDAFPLQRAFYYYPVMQRSAIRPQRTKNIARTTGFSQEGDESIIDQLDITVDEPKEEMRAAMRNYKLKPLGWDQGPDEPASADANADADADADVDAEAEADVDAEEAQTADKSRRASEAEASDKTLDEDRDAEGELEEIEDEEEQ</sequence>